<dbReference type="RefSeq" id="WP_188738039.1">
    <property type="nucleotide sequence ID" value="NZ_BMLW01000020.1"/>
</dbReference>
<name>A0ABQ2P2F0_9BACI</name>
<dbReference type="EMBL" id="BMLW01000020">
    <property type="protein sequence ID" value="GGP16456.1"/>
    <property type="molecule type" value="Genomic_DNA"/>
</dbReference>
<evidence type="ECO:0000256" key="1">
    <source>
        <dbReference type="SAM" id="Coils"/>
    </source>
</evidence>
<evidence type="ECO:0000313" key="4">
    <source>
        <dbReference type="Proteomes" id="UP000641206"/>
    </source>
</evidence>
<dbReference type="Proteomes" id="UP000641206">
    <property type="component" value="Unassembled WGS sequence"/>
</dbReference>
<keyword evidence="2" id="KW-0812">Transmembrane</keyword>
<comment type="caution">
    <text evidence="3">The sequence shown here is derived from an EMBL/GenBank/DDBJ whole genome shotgun (WGS) entry which is preliminary data.</text>
</comment>
<evidence type="ECO:0000313" key="3">
    <source>
        <dbReference type="EMBL" id="GGP16456.1"/>
    </source>
</evidence>
<feature type="coiled-coil region" evidence="1">
    <location>
        <begin position="1"/>
        <end position="28"/>
    </location>
</feature>
<proteinExistence type="predicted"/>
<reference evidence="4" key="1">
    <citation type="journal article" date="2019" name="Int. J. Syst. Evol. Microbiol.">
        <title>The Global Catalogue of Microorganisms (GCM) 10K type strain sequencing project: providing services to taxonomists for standard genome sequencing and annotation.</title>
        <authorList>
            <consortium name="The Broad Institute Genomics Platform"/>
            <consortium name="The Broad Institute Genome Sequencing Center for Infectious Disease"/>
            <person name="Wu L."/>
            <person name="Ma J."/>
        </authorList>
    </citation>
    <scope>NUCLEOTIDE SEQUENCE [LARGE SCALE GENOMIC DNA]</scope>
    <source>
        <strain evidence="4">CGMCC 1.7693</strain>
    </source>
</reference>
<keyword evidence="4" id="KW-1185">Reference proteome</keyword>
<gene>
    <name evidence="3" type="ORF">GCM10011346_48490</name>
</gene>
<feature type="transmembrane region" description="Helical" evidence="2">
    <location>
        <begin position="58"/>
        <end position="80"/>
    </location>
</feature>
<keyword evidence="2" id="KW-1133">Transmembrane helix</keyword>
<organism evidence="3 4">
    <name type="scientific">Oceanobacillus neutriphilus</name>
    <dbReference type="NCBI Taxonomy" id="531815"/>
    <lineage>
        <taxon>Bacteria</taxon>
        <taxon>Bacillati</taxon>
        <taxon>Bacillota</taxon>
        <taxon>Bacilli</taxon>
        <taxon>Bacillales</taxon>
        <taxon>Bacillaceae</taxon>
        <taxon>Oceanobacillus</taxon>
    </lineage>
</organism>
<protein>
    <submittedName>
        <fullName evidence="3">Uncharacterized protein</fullName>
    </submittedName>
</protein>
<keyword evidence="1" id="KW-0175">Coiled coil</keyword>
<evidence type="ECO:0000256" key="2">
    <source>
        <dbReference type="SAM" id="Phobius"/>
    </source>
</evidence>
<feature type="transmembrane region" description="Helical" evidence="2">
    <location>
        <begin position="86"/>
        <end position="105"/>
    </location>
</feature>
<sequence>MKDLSLKVIILKNNIRDLEERLESFEEINCISEKNHYQLESIKVEKQGIKIVDTENKILLAISSAMVAFLLPFLSSMILQSKGYEATANFIILVITLIFLFKLFYKLNKLHRENLQKYTLIDGYLELLIERKKELEYLTK</sequence>
<accession>A0ABQ2P2F0</accession>
<keyword evidence="2" id="KW-0472">Membrane</keyword>